<dbReference type="GO" id="GO:0044208">
    <property type="term" value="P:'de novo' AMP biosynthetic process"/>
    <property type="evidence" value="ECO:0007669"/>
    <property type="project" value="UniProtKB-UniPathway"/>
</dbReference>
<comment type="pathway">
    <text evidence="2 12">Purine metabolism; AMP biosynthesis via de novo pathway; AMP from IMP: step 2/2.</text>
</comment>
<dbReference type="InterPro" id="IPR019468">
    <property type="entry name" value="AdenyloSucc_lyase_C"/>
</dbReference>
<dbReference type="InterPro" id="IPR024083">
    <property type="entry name" value="Fumarase/histidase_N"/>
</dbReference>
<evidence type="ECO:0000256" key="6">
    <source>
        <dbReference type="ARBA" id="ARBA00022755"/>
    </source>
</evidence>
<dbReference type="Pfam" id="PF10397">
    <property type="entry name" value="ADSL_C"/>
    <property type="match status" value="1"/>
</dbReference>
<evidence type="ECO:0000256" key="5">
    <source>
        <dbReference type="ARBA" id="ARBA00017058"/>
    </source>
</evidence>
<dbReference type="GO" id="GO:0006189">
    <property type="term" value="P:'de novo' IMP biosynthetic process"/>
    <property type="evidence" value="ECO:0007669"/>
    <property type="project" value="UniProtKB-UniPathway"/>
</dbReference>
<evidence type="ECO:0000256" key="4">
    <source>
        <dbReference type="ARBA" id="ARBA00012339"/>
    </source>
</evidence>
<dbReference type="FunFam" id="1.10.40.30:FF:000007">
    <property type="entry name" value="Adenylosuccinate lyase"/>
    <property type="match status" value="1"/>
</dbReference>
<dbReference type="InterPro" id="IPR008948">
    <property type="entry name" value="L-Aspartase-like"/>
</dbReference>
<dbReference type="SMART" id="SM00998">
    <property type="entry name" value="ADSL_C"/>
    <property type="match status" value="1"/>
</dbReference>
<dbReference type="SUPFAM" id="SSF48557">
    <property type="entry name" value="L-aspartase-like"/>
    <property type="match status" value="1"/>
</dbReference>
<protein>
    <recommendedName>
        <fullName evidence="5 11">Adenylosuccinate lyase</fullName>
        <shortName evidence="12">ASL</shortName>
        <ecNumber evidence="4 11">4.3.2.2</ecNumber>
    </recommendedName>
    <alternativeName>
        <fullName evidence="9 12">Adenylosuccinase</fullName>
    </alternativeName>
</protein>
<evidence type="ECO:0000256" key="8">
    <source>
        <dbReference type="ARBA" id="ARBA00024477"/>
    </source>
</evidence>
<dbReference type="InterPro" id="IPR000362">
    <property type="entry name" value="Fumarate_lyase_fam"/>
</dbReference>
<dbReference type="UniPathway" id="UPA00074">
    <property type="reaction ID" value="UER00132"/>
</dbReference>
<dbReference type="PROSITE" id="PS00163">
    <property type="entry name" value="FUMARATE_LYASES"/>
    <property type="match status" value="1"/>
</dbReference>
<proteinExistence type="inferred from homology"/>
<comment type="similarity">
    <text evidence="3 12">Belongs to the lyase 1 family. Adenylosuccinate lyase subfamily.</text>
</comment>
<feature type="region of interest" description="Disordered" evidence="13">
    <location>
        <begin position="251"/>
        <end position="271"/>
    </location>
</feature>
<evidence type="ECO:0000313" key="15">
    <source>
        <dbReference type="EMBL" id="HEG90597.1"/>
    </source>
</evidence>
<dbReference type="Gene3D" id="1.10.275.10">
    <property type="entry name" value="Fumarase/aspartase (N-terminal domain)"/>
    <property type="match status" value="1"/>
</dbReference>
<dbReference type="InterPro" id="IPR004769">
    <property type="entry name" value="Pur_lyase"/>
</dbReference>
<comment type="pathway">
    <text evidence="1 12">Purine metabolism; IMP biosynthesis via de novo pathway; 5-amino-1-(5-phospho-D-ribosyl)imidazole-4-carboxamide from 5-amino-1-(5-phospho-D-ribosyl)imidazole-4-carboxylate: step 2/2.</text>
</comment>
<dbReference type="UniPathway" id="UPA00075">
    <property type="reaction ID" value="UER00336"/>
</dbReference>
<dbReference type="InterPro" id="IPR020557">
    <property type="entry name" value="Fumarate_lyase_CS"/>
</dbReference>
<accession>A0A831X6Z0</accession>
<name>A0A831X6Z0_9BACT</name>
<evidence type="ECO:0000256" key="10">
    <source>
        <dbReference type="ARBA" id="ARBA00049115"/>
    </source>
</evidence>
<dbReference type="GO" id="GO:0004018">
    <property type="term" value="F:N6-(1,2-dicarboxyethyl)AMP AMP-lyase (fumarate-forming) activity"/>
    <property type="evidence" value="ECO:0007669"/>
    <property type="project" value="UniProtKB-UniRule"/>
</dbReference>
<dbReference type="CDD" id="cd01360">
    <property type="entry name" value="Adenylsuccinate_lyase_1"/>
    <property type="match status" value="1"/>
</dbReference>
<evidence type="ECO:0000256" key="12">
    <source>
        <dbReference type="RuleBase" id="RU361172"/>
    </source>
</evidence>
<evidence type="ECO:0000256" key="9">
    <source>
        <dbReference type="ARBA" id="ARBA00030717"/>
    </source>
</evidence>
<dbReference type="FunFam" id="1.20.200.10:FF:000008">
    <property type="entry name" value="Adenylosuccinate lyase"/>
    <property type="match status" value="1"/>
</dbReference>
<comment type="caution">
    <text evidence="15">The sequence shown here is derived from an EMBL/GenBank/DDBJ whole genome shotgun (WGS) entry which is preliminary data.</text>
</comment>
<sequence>MIPRYTRPEMGRIWSEEHKISLWLRVEIAVAEAWATRGVIPPDAMERIRGAKCDLERMRQIEKEVDHDVIAFLRATGESVGEAARFIHLGLTSSDVIDTALALQLVEAADLLVADVDRLIEAVGRRAIEHRRTVMIGRTHGVHAEPITFGFKLAGWYAELKRARERLIAAREEVRVGKISGAVGTHANVPPDLEEEVCQRLGLRADPASTQVVSRDRHAFFVATLSILGSTLDRFATEIRHLQRTEVRELEEPFDPSNMGSSAMPHKRNPHESERISGLARLLRSYVGPALEDIALWHERDISHSSVERVVLPDACILADYLLALMTEIVEGWVVYPERMRQNLDATAGAIFSQQAMLRLVEAGLDRQDAYRIVQRLARQAWETGTHLRELLLADQRVRAHLSPEQIDAIFDLEPHLRYVDETFRRVGLPVGAPEALSA</sequence>
<dbReference type="Pfam" id="PF00206">
    <property type="entry name" value="Lyase_1"/>
    <property type="match status" value="1"/>
</dbReference>
<evidence type="ECO:0000256" key="1">
    <source>
        <dbReference type="ARBA" id="ARBA00004706"/>
    </source>
</evidence>
<keyword evidence="7 12" id="KW-0456">Lyase</keyword>
<keyword evidence="6 12" id="KW-0658">Purine biosynthesis</keyword>
<comment type="catalytic activity">
    <reaction evidence="8">
        <text>(2S)-2-[5-amino-1-(5-phospho-beta-D-ribosyl)imidazole-4-carboxamido]succinate = 5-amino-1-(5-phospho-beta-D-ribosyl)imidazole-4-carboxamide + fumarate</text>
        <dbReference type="Rhea" id="RHEA:23920"/>
        <dbReference type="ChEBI" id="CHEBI:29806"/>
        <dbReference type="ChEBI" id="CHEBI:58443"/>
        <dbReference type="ChEBI" id="CHEBI:58475"/>
        <dbReference type="EC" id="4.3.2.2"/>
    </reaction>
    <physiologicalReaction direction="left-to-right" evidence="8">
        <dbReference type="Rhea" id="RHEA:23921"/>
    </physiologicalReaction>
</comment>
<evidence type="ECO:0000256" key="2">
    <source>
        <dbReference type="ARBA" id="ARBA00004734"/>
    </source>
</evidence>
<dbReference type="Gene3D" id="1.20.200.10">
    <property type="entry name" value="Fumarase/aspartase (Central domain)"/>
    <property type="match status" value="1"/>
</dbReference>
<dbReference type="InterPro" id="IPR022761">
    <property type="entry name" value="Fumarate_lyase_N"/>
</dbReference>
<organism evidence="15">
    <name type="scientific">Thermorudis peleae</name>
    <dbReference type="NCBI Taxonomy" id="1382356"/>
    <lineage>
        <taxon>Bacteria</taxon>
        <taxon>Pseudomonadati</taxon>
        <taxon>Thermomicrobiota</taxon>
        <taxon>Thermomicrobia</taxon>
        <taxon>Thermomicrobia incertae sedis</taxon>
        <taxon>Thermorudis</taxon>
    </lineage>
</organism>
<dbReference type="AlphaFoldDB" id="A0A831X6Z0"/>
<feature type="domain" description="Adenylosuccinate lyase C-terminal" evidence="14">
    <location>
        <begin position="348"/>
        <end position="428"/>
    </location>
</feature>
<gene>
    <name evidence="15" type="ORF">ENP34_04020</name>
</gene>
<evidence type="ECO:0000256" key="7">
    <source>
        <dbReference type="ARBA" id="ARBA00023239"/>
    </source>
</evidence>
<evidence type="ECO:0000256" key="11">
    <source>
        <dbReference type="NCBIfam" id="TIGR00928"/>
    </source>
</evidence>
<dbReference type="GO" id="GO:0070626">
    <property type="term" value="F:(S)-2-(5-amino-1-(5-phospho-D-ribosyl)imidazole-4-carboxamido) succinate lyase (fumarate-forming) activity"/>
    <property type="evidence" value="ECO:0007669"/>
    <property type="project" value="TreeGrafter"/>
</dbReference>
<dbReference type="GO" id="GO:0005829">
    <property type="term" value="C:cytosol"/>
    <property type="evidence" value="ECO:0007669"/>
    <property type="project" value="TreeGrafter"/>
</dbReference>
<dbReference type="PRINTS" id="PR00145">
    <property type="entry name" value="ARGSUCLYASE"/>
</dbReference>
<reference evidence="15" key="1">
    <citation type="journal article" date="2020" name="mSystems">
        <title>Genome- and Community-Level Interaction Insights into Carbon Utilization and Element Cycling Functions of Hydrothermarchaeota in Hydrothermal Sediment.</title>
        <authorList>
            <person name="Zhou Z."/>
            <person name="Liu Y."/>
            <person name="Xu W."/>
            <person name="Pan J."/>
            <person name="Luo Z.H."/>
            <person name="Li M."/>
        </authorList>
    </citation>
    <scope>NUCLEOTIDE SEQUENCE [LARGE SCALE GENOMIC DNA]</scope>
    <source>
        <strain evidence="15">SpSt-210</strain>
    </source>
</reference>
<dbReference type="EC" id="4.3.2.2" evidence="4 11"/>
<evidence type="ECO:0000256" key="3">
    <source>
        <dbReference type="ARBA" id="ARBA00008273"/>
    </source>
</evidence>
<dbReference type="PANTHER" id="PTHR43172:SF1">
    <property type="entry name" value="ADENYLOSUCCINATE LYASE"/>
    <property type="match status" value="1"/>
</dbReference>
<evidence type="ECO:0000259" key="14">
    <source>
        <dbReference type="SMART" id="SM00998"/>
    </source>
</evidence>
<dbReference type="Gene3D" id="1.10.40.30">
    <property type="entry name" value="Fumarase/aspartase (C-terminal domain)"/>
    <property type="match status" value="1"/>
</dbReference>
<dbReference type="EMBL" id="DSIY01000090">
    <property type="protein sequence ID" value="HEG90597.1"/>
    <property type="molecule type" value="Genomic_DNA"/>
</dbReference>
<dbReference type="NCBIfam" id="TIGR00928">
    <property type="entry name" value="purB"/>
    <property type="match status" value="1"/>
</dbReference>
<comment type="catalytic activity">
    <reaction evidence="10">
        <text>N(6)-(1,2-dicarboxyethyl)-AMP = fumarate + AMP</text>
        <dbReference type="Rhea" id="RHEA:16853"/>
        <dbReference type="ChEBI" id="CHEBI:29806"/>
        <dbReference type="ChEBI" id="CHEBI:57567"/>
        <dbReference type="ChEBI" id="CHEBI:456215"/>
        <dbReference type="EC" id="4.3.2.2"/>
    </reaction>
    <physiologicalReaction direction="left-to-right" evidence="10">
        <dbReference type="Rhea" id="RHEA:16854"/>
    </physiologicalReaction>
</comment>
<dbReference type="PRINTS" id="PR00149">
    <property type="entry name" value="FUMRATELYASE"/>
</dbReference>
<dbReference type="PANTHER" id="PTHR43172">
    <property type="entry name" value="ADENYLOSUCCINATE LYASE"/>
    <property type="match status" value="1"/>
</dbReference>
<evidence type="ECO:0000256" key="13">
    <source>
        <dbReference type="SAM" id="MobiDB-lite"/>
    </source>
</evidence>